<evidence type="ECO:0000313" key="3">
    <source>
        <dbReference type="Proteomes" id="UP000510822"/>
    </source>
</evidence>
<dbReference type="AlphaFoldDB" id="A0A7D5VA73"/>
<dbReference type="Pfam" id="PF13439">
    <property type="entry name" value="Glyco_transf_4"/>
    <property type="match status" value="1"/>
</dbReference>
<gene>
    <name evidence="2" type="ORF">HZU75_09980</name>
</gene>
<dbReference type="GO" id="GO:0016757">
    <property type="term" value="F:glycosyltransferase activity"/>
    <property type="evidence" value="ECO:0007669"/>
    <property type="project" value="UniProtKB-ARBA"/>
</dbReference>
<dbReference type="PANTHER" id="PTHR45947:SF3">
    <property type="entry name" value="SULFOQUINOVOSYL TRANSFERASE SQD2"/>
    <property type="match status" value="1"/>
</dbReference>
<dbReference type="SUPFAM" id="SSF53756">
    <property type="entry name" value="UDP-Glycosyltransferase/glycogen phosphorylase"/>
    <property type="match status" value="1"/>
</dbReference>
<dbReference type="Gene3D" id="3.40.50.2000">
    <property type="entry name" value="Glycogen Phosphorylase B"/>
    <property type="match status" value="2"/>
</dbReference>
<dbReference type="EMBL" id="CP058952">
    <property type="protein sequence ID" value="QLI81838.1"/>
    <property type="molecule type" value="Genomic_DNA"/>
</dbReference>
<dbReference type="Proteomes" id="UP000510822">
    <property type="component" value="Chromosome"/>
</dbReference>
<keyword evidence="3" id="KW-1185">Reference proteome</keyword>
<reference evidence="2 3" key="1">
    <citation type="journal article" date="2016" name="Int. J. Syst. Evol. Microbiol.">
        <title>Chitinibacter fontanus sp. nov., isolated from a spring.</title>
        <authorList>
            <person name="Sheu S.Y."/>
            <person name="Li Y.S."/>
            <person name="Young C.C."/>
            <person name="Chen W.M."/>
        </authorList>
    </citation>
    <scope>NUCLEOTIDE SEQUENCE [LARGE SCALE GENOMIC DNA]</scope>
    <source>
        <strain evidence="2 3">STM-7</strain>
    </source>
</reference>
<evidence type="ECO:0000313" key="2">
    <source>
        <dbReference type="EMBL" id="QLI81838.1"/>
    </source>
</evidence>
<dbReference type="Pfam" id="PF13692">
    <property type="entry name" value="Glyco_trans_1_4"/>
    <property type="match status" value="1"/>
</dbReference>
<protein>
    <submittedName>
        <fullName evidence="2">Glycosyltransferase</fullName>
    </submittedName>
</protein>
<dbReference type="InterPro" id="IPR050194">
    <property type="entry name" value="Glycosyltransferase_grp1"/>
</dbReference>
<sequence>MKHILHVVESFGAGTLSMVSAMANRQSADGHRVTIIHSVREETPENWPQLFAAAVKCIHLPMQRAINPINDFRAGRALYRWIKDLQPDVVHLHSSKAGAVGRLVSLAWAGHGGPRWFFSPHGLSFLQRAEGRLKNSIFLGIEKILAGVPVTFIACSPSEGEEIRQHLSPNVKVVNNAVDLAAIPAATGGELPSGVLRIGTVGRVTLARNPELFAEIAAQCRDLLLEFIWVGGGDESGEAALKDAGVSVSGWCDRSFALQQLASLDIYIQTSRWEGLPVAVIEAMAAGLPVIATNVVGNRDLVKNGENGYLAESAAEFVQRIGQLVNDADLRLRLGAQAKAFAQAHYSLDRMMDELYAAYGIA</sequence>
<dbReference type="RefSeq" id="WP_180305945.1">
    <property type="nucleotide sequence ID" value="NZ_CP058952.1"/>
</dbReference>
<name>A0A7D5VA73_9NEIS</name>
<organism evidence="2 3">
    <name type="scientific">Chitinibacter fontanus</name>
    <dbReference type="NCBI Taxonomy" id="1737446"/>
    <lineage>
        <taxon>Bacteria</taxon>
        <taxon>Pseudomonadati</taxon>
        <taxon>Pseudomonadota</taxon>
        <taxon>Betaproteobacteria</taxon>
        <taxon>Neisseriales</taxon>
        <taxon>Chitinibacteraceae</taxon>
        <taxon>Chitinibacter</taxon>
    </lineage>
</organism>
<keyword evidence="2" id="KW-0808">Transferase</keyword>
<proteinExistence type="predicted"/>
<dbReference type="PANTHER" id="PTHR45947">
    <property type="entry name" value="SULFOQUINOVOSYL TRANSFERASE SQD2"/>
    <property type="match status" value="1"/>
</dbReference>
<accession>A0A7D5VA73</accession>
<feature type="domain" description="Glycosyltransferase subfamily 4-like N-terminal" evidence="1">
    <location>
        <begin position="19"/>
        <end position="181"/>
    </location>
</feature>
<evidence type="ECO:0000259" key="1">
    <source>
        <dbReference type="Pfam" id="PF13439"/>
    </source>
</evidence>
<dbReference type="InterPro" id="IPR028098">
    <property type="entry name" value="Glyco_trans_4-like_N"/>
</dbReference>
<dbReference type="KEGG" id="cfon:HZU75_09980"/>